<reference evidence="1 2" key="1">
    <citation type="submission" date="2018-04" db="EMBL/GenBank/DDBJ databases">
        <authorList>
            <person name="Vogel A."/>
        </authorList>
    </citation>
    <scope>NUCLEOTIDE SEQUENCE [LARGE SCALE GENOMIC DNA]</scope>
</reference>
<evidence type="ECO:0000313" key="2">
    <source>
        <dbReference type="Proteomes" id="UP000595140"/>
    </source>
</evidence>
<name>A0A484NPB1_9ASTE</name>
<protein>
    <submittedName>
        <fullName evidence="1">Uncharacterized protein</fullName>
    </submittedName>
</protein>
<organism evidence="1 2">
    <name type="scientific">Cuscuta campestris</name>
    <dbReference type="NCBI Taxonomy" id="132261"/>
    <lineage>
        <taxon>Eukaryota</taxon>
        <taxon>Viridiplantae</taxon>
        <taxon>Streptophyta</taxon>
        <taxon>Embryophyta</taxon>
        <taxon>Tracheophyta</taxon>
        <taxon>Spermatophyta</taxon>
        <taxon>Magnoliopsida</taxon>
        <taxon>eudicotyledons</taxon>
        <taxon>Gunneridae</taxon>
        <taxon>Pentapetalae</taxon>
        <taxon>asterids</taxon>
        <taxon>lamiids</taxon>
        <taxon>Solanales</taxon>
        <taxon>Convolvulaceae</taxon>
        <taxon>Cuscuteae</taxon>
        <taxon>Cuscuta</taxon>
        <taxon>Cuscuta subgen. Grammica</taxon>
        <taxon>Cuscuta sect. Cleistogrammica</taxon>
    </lineage>
</organism>
<evidence type="ECO:0000313" key="1">
    <source>
        <dbReference type="EMBL" id="VFR03106.1"/>
    </source>
</evidence>
<dbReference type="AlphaFoldDB" id="A0A484NPB1"/>
<dbReference type="EMBL" id="OOIL02006852">
    <property type="protein sequence ID" value="VFR03106.1"/>
    <property type="molecule type" value="Genomic_DNA"/>
</dbReference>
<gene>
    <name evidence="1" type="ORF">CCAM_LOCUS44881</name>
</gene>
<sequence>MEFSYVLSPSYSVRICFAAGRLDVVKAVVLDAASARLDYCGCRSGVAISRCLTPLGTLGAILVRRKEVGEEDESANRLEI</sequence>
<accession>A0A484NPB1</accession>
<proteinExistence type="predicted"/>
<dbReference type="Proteomes" id="UP000595140">
    <property type="component" value="Unassembled WGS sequence"/>
</dbReference>
<keyword evidence="2" id="KW-1185">Reference proteome</keyword>